<accession>A0A7C0WVB1</accession>
<gene>
    <name evidence="2" type="ORF">ENG14_05780</name>
</gene>
<organism evidence="2">
    <name type="scientific">Thermodesulforhabdus norvegica</name>
    <dbReference type="NCBI Taxonomy" id="39841"/>
    <lineage>
        <taxon>Bacteria</taxon>
        <taxon>Pseudomonadati</taxon>
        <taxon>Thermodesulfobacteriota</taxon>
        <taxon>Syntrophobacteria</taxon>
        <taxon>Syntrophobacterales</taxon>
        <taxon>Thermodesulforhabdaceae</taxon>
        <taxon>Thermodesulforhabdus</taxon>
    </lineage>
</organism>
<dbReference type="Gene3D" id="3.40.50.2000">
    <property type="entry name" value="Glycogen Phosphorylase B"/>
    <property type="match status" value="2"/>
</dbReference>
<dbReference type="AlphaFoldDB" id="A0A7C0WVB1"/>
<comment type="caution">
    <text evidence="2">The sequence shown here is derived from an EMBL/GenBank/DDBJ whole genome shotgun (WGS) entry which is preliminary data.</text>
</comment>
<name>A0A7C0WVB1_9BACT</name>
<protein>
    <submittedName>
        <fullName evidence="2">Glycosyltransferase family 1 protein</fullName>
    </submittedName>
</protein>
<dbReference type="Pfam" id="PF00534">
    <property type="entry name" value="Glycos_transf_1"/>
    <property type="match status" value="1"/>
</dbReference>
<dbReference type="PANTHER" id="PTHR45947">
    <property type="entry name" value="SULFOQUINOVOSYL TRANSFERASE SQD2"/>
    <property type="match status" value="1"/>
</dbReference>
<dbReference type="CDD" id="cd03801">
    <property type="entry name" value="GT4_PimA-like"/>
    <property type="match status" value="1"/>
</dbReference>
<dbReference type="InterPro" id="IPR001296">
    <property type="entry name" value="Glyco_trans_1"/>
</dbReference>
<dbReference type="EMBL" id="DQZW01000272">
    <property type="protein sequence ID" value="HDL90395.1"/>
    <property type="molecule type" value="Genomic_DNA"/>
</dbReference>
<evidence type="ECO:0000313" key="2">
    <source>
        <dbReference type="EMBL" id="HDL90395.1"/>
    </source>
</evidence>
<dbReference type="InterPro" id="IPR050194">
    <property type="entry name" value="Glycosyltransferase_grp1"/>
</dbReference>
<sequence>MKVACYFPNKPTIFVTPSGDRTISQYLVAAIEKRGHRWEEMSLFRSRWFWLNIKQSAMLMPCAFWALSRSLVFQPDLWLTYHSYYKSPDPFGWLICKYVLRKPYVLFQSMYSTKRRRDLRTRPGYYLNFMALRSADLVFSNNLMDLEDLKRIVPEERLIYTPPGIFPEEFIRDDSSRVAIRKRYGIGRRIPVLLTVCRFRMGVKWLSLKFLFKALSLLVGRSWVLIIVGSGPMKDQAKELAYRFLGEKAVFVGEVPRGELYRYYSAADVFVFPGIGESLGMVYLEAQACELPVVALDGPGVRQVVKHGHGGILVENHDRMAYADAVSSLLDDANLRSEMGAKGRKFIETERNARVVYDNVVREMERLVCASGRW</sequence>
<dbReference type="PANTHER" id="PTHR45947:SF3">
    <property type="entry name" value="SULFOQUINOVOSYL TRANSFERASE SQD2"/>
    <property type="match status" value="1"/>
</dbReference>
<feature type="domain" description="Glycosyl transferase family 1" evidence="1">
    <location>
        <begin position="207"/>
        <end position="345"/>
    </location>
</feature>
<proteinExistence type="predicted"/>
<dbReference type="Proteomes" id="UP000886355">
    <property type="component" value="Unassembled WGS sequence"/>
</dbReference>
<dbReference type="SUPFAM" id="SSF53756">
    <property type="entry name" value="UDP-Glycosyltransferase/glycogen phosphorylase"/>
    <property type="match status" value="1"/>
</dbReference>
<reference evidence="2" key="1">
    <citation type="journal article" date="2020" name="mSystems">
        <title>Genome- and Community-Level Interaction Insights into Carbon Utilization and Element Cycling Functions of Hydrothermarchaeota in Hydrothermal Sediment.</title>
        <authorList>
            <person name="Zhou Z."/>
            <person name="Liu Y."/>
            <person name="Xu W."/>
            <person name="Pan J."/>
            <person name="Luo Z.H."/>
            <person name="Li M."/>
        </authorList>
    </citation>
    <scope>NUCLEOTIDE SEQUENCE [LARGE SCALE GENOMIC DNA]</scope>
    <source>
        <strain evidence="2">HyVt-19</strain>
    </source>
</reference>
<evidence type="ECO:0000259" key="1">
    <source>
        <dbReference type="Pfam" id="PF00534"/>
    </source>
</evidence>
<dbReference type="GO" id="GO:0016757">
    <property type="term" value="F:glycosyltransferase activity"/>
    <property type="evidence" value="ECO:0007669"/>
    <property type="project" value="InterPro"/>
</dbReference>